<dbReference type="InterPro" id="IPR013024">
    <property type="entry name" value="GGCT-like"/>
</dbReference>
<dbReference type="EC" id="4.3.2.7" evidence="1"/>
<dbReference type="CDD" id="cd06661">
    <property type="entry name" value="GGCT_like"/>
    <property type="match status" value="1"/>
</dbReference>
<name>A0ABT3GTD3_9RHOB</name>
<dbReference type="EMBL" id="JAPDFL010000001">
    <property type="protein sequence ID" value="MCW1930805.1"/>
    <property type="molecule type" value="Genomic_DNA"/>
</dbReference>
<dbReference type="Pfam" id="PF04752">
    <property type="entry name" value="ChaC"/>
    <property type="match status" value="1"/>
</dbReference>
<dbReference type="Proteomes" id="UP001208938">
    <property type="component" value="Unassembled WGS sequence"/>
</dbReference>
<proteinExistence type="predicted"/>
<comment type="caution">
    <text evidence="3">The sequence shown here is derived from an EMBL/GenBank/DDBJ whole genome shotgun (WGS) entry which is preliminary data.</text>
</comment>
<evidence type="ECO:0000256" key="1">
    <source>
        <dbReference type="ARBA" id="ARBA00012344"/>
    </source>
</evidence>
<gene>
    <name evidence="3" type="ORF">OKW52_00600</name>
</gene>
<keyword evidence="4" id="KW-1185">Reference proteome</keyword>
<dbReference type="PANTHER" id="PTHR12192:SF2">
    <property type="entry name" value="GLUTATHIONE-SPECIFIC GAMMA-GLUTAMYLCYCLOTRANSFERASE 2"/>
    <property type="match status" value="1"/>
</dbReference>
<accession>A0ABT3GTD3</accession>
<dbReference type="PANTHER" id="PTHR12192">
    <property type="entry name" value="CATION TRANSPORT PROTEIN CHAC-RELATED"/>
    <property type="match status" value="1"/>
</dbReference>
<dbReference type="InterPro" id="IPR006840">
    <property type="entry name" value="ChaC"/>
</dbReference>
<evidence type="ECO:0000313" key="4">
    <source>
        <dbReference type="Proteomes" id="UP001208938"/>
    </source>
</evidence>
<organism evidence="3 4">
    <name type="scientific">Pararhodobacter zhoushanensis</name>
    <dbReference type="NCBI Taxonomy" id="2479545"/>
    <lineage>
        <taxon>Bacteria</taxon>
        <taxon>Pseudomonadati</taxon>
        <taxon>Pseudomonadota</taxon>
        <taxon>Alphaproteobacteria</taxon>
        <taxon>Rhodobacterales</taxon>
        <taxon>Paracoccaceae</taxon>
        <taxon>Pararhodobacter</taxon>
    </lineage>
</organism>
<evidence type="ECO:0000313" key="3">
    <source>
        <dbReference type="EMBL" id="MCW1930805.1"/>
    </source>
</evidence>
<evidence type="ECO:0000256" key="2">
    <source>
        <dbReference type="ARBA" id="ARBA00023239"/>
    </source>
</evidence>
<reference evidence="3 4" key="1">
    <citation type="submission" date="2022-10" db="EMBL/GenBank/DDBJ databases">
        <title>Pararhodobacter sp. nov., isolated from marine algae.</title>
        <authorList>
            <person name="Choi B.J."/>
            <person name="Kim J.M."/>
            <person name="Lee J.K."/>
            <person name="Choi D.G."/>
            <person name="Jeon C.O."/>
        </authorList>
    </citation>
    <scope>NUCLEOTIDE SEQUENCE [LARGE SCALE GENOMIC DNA]</scope>
    <source>
        <strain evidence="3 4">ZQ420</strain>
    </source>
</reference>
<sequence>MPHSITLTRALVDRLPPRVESEGPLPAEPTPDDYYTGMATQLLAQADPSGLWVFASGSLIWNPRMPVAERRAALIHGWHRSFCLGPMLRFRGSPEAPGQMLSLDRGGSCHGIALRMEPGNEHADLVSLLQKEPPRPPSWVRCKTDQGVVRAIAFTMDRSWVAYCPEGCIDEVADKLATSVGTIGTMAEYLLNTVEHLAEVGIHDSHLWRLQAMVAERLERLPERPADQPSTAISAAI</sequence>
<protein>
    <recommendedName>
        <fullName evidence="1">glutathione-specific gamma-glutamylcyclotransferase</fullName>
        <ecNumber evidence="1">4.3.2.7</ecNumber>
    </recommendedName>
</protein>
<dbReference type="RefSeq" id="WP_264503978.1">
    <property type="nucleotide sequence ID" value="NZ_JAPDFL010000001.1"/>
</dbReference>
<keyword evidence="2" id="KW-0456">Lyase</keyword>